<protein>
    <recommendedName>
        <fullName evidence="4">cytochrome-c oxidase</fullName>
        <ecNumber evidence="4">7.1.1.9</ecNumber>
    </recommendedName>
    <alternativeName>
        <fullName evidence="17">Cytochrome aa3 subunit 2</fullName>
    </alternativeName>
</protein>
<gene>
    <name evidence="23" type="ORF">QF025_006218</name>
</gene>
<evidence type="ECO:0000256" key="10">
    <source>
        <dbReference type="ARBA" id="ARBA00022967"/>
    </source>
</evidence>
<dbReference type="EC" id="7.1.1.9" evidence="4"/>
<comment type="similarity">
    <text evidence="3">Belongs to the cytochrome c oxidase subunit 2 family.</text>
</comment>
<evidence type="ECO:0000256" key="8">
    <source>
        <dbReference type="ARBA" id="ARBA00022692"/>
    </source>
</evidence>
<dbReference type="InterPro" id="IPR014222">
    <property type="entry name" value="Cyt_c_oxidase_su2"/>
</dbReference>
<evidence type="ECO:0000256" key="15">
    <source>
        <dbReference type="ARBA" id="ARBA00023136"/>
    </source>
</evidence>
<evidence type="ECO:0000313" key="24">
    <source>
        <dbReference type="Proteomes" id="UP001245184"/>
    </source>
</evidence>
<evidence type="ECO:0000256" key="19">
    <source>
        <dbReference type="PROSITE-ProRule" id="PRU00433"/>
    </source>
</evidence>
<dbReference type="Gene3D" id="1.10.287.90">
    <property type="match status" value="1"/>
</dbReference>
<evidence type="ECO:0000256" key="3">
    <source>
        <dbReference type="ARBA" id="ARBA00007866"/>
    </source>
</evidence>
<dbReference type="InterPro" id="IPR002429">
    <property type="entry name" value="CcO_II-like_C"/>
</dbReference>
<accession>A0ABD5CR41</accession>
<evidence type="ECO:0000256" key="13">
    <source>
        <dbReference type="ARBA" id="ARBA00023004"/>
    </source>
</evidence>
<evidence type="ECO:0000256" key="6">
    <source>
        <dbReference type="ARBA" id="ARBA00022617"/>
    </source>
</evidence>
<organism evidence="23 24">
    <name type="scientific">Paraburkholderia graminis</name>
    <dbReference type="NCBI Taxonomy" id="60548"/>
    <lineage>
        <taxon>Bacteria</taxon>
        <taxon>Pseudomonadati</taxon>
        <taxon>Pseudomonadota</taxon>
        <taxon>Betaproteobacteria</taxon>
        <taxon>Burkholderiales</taxon>
        <taxon>Burkholderiaceae</taxon>
        <taxon>Paraburkholderia</taxon>
    </lineage>
</organism>
<dbReference type="PROSITE" id="PS00078">
    <property type="entry name" value="COX2"/>
    <property type="match status" value="1"/>
</dbReference>
<keyword evidence="6 19" id="KW-0349">Heme</keyword>
<name>A0ABD5CR41_9BURK</name>
<evidence type="ECO:0000256" key="18">
    <source>
        <dbReference type="ARBA" id="ARBA00047816"/>
    </source>
</evidence>
<evidence type="ECO:0000256" key="16">
    <source>
        <dbReference type="ARBA" id="ARBA00024688"/>
    </source>
</evidence>
<keyword evidence="12 20" id="KW-1133">Transmembrane helix</keyword>
<sequence length="355" mass="38332">MTARVVLPLSGAVAIATATGTVQSAWAAPLQDALRPAGVQASTILDLLNLTVIVCTAVFAAVLIAFFWALWRAPRGTRETPADMSTEADSAVGPKAVAEPGLRRAVIVATIVSTVLLFGLIFADVLTDRALARLSMRDAVQIEVTAHQWWWEIRYNDPQASNVFITANEMHIPVGQPVLVTLKSSDVIHSFWVPNLHGKKDLIPGRTATIRFRADHAGEYRGQCAEFCGYEHALMSFLVIAETPDKYAAWLAHQRQDAPPPSNELQTRGEQIFLTHSCAMCHTVQGIGANAVLGPDLTHVASRQTLAAGTLPNTPGHLAGWIVDAQRIKPGTVMPPNPLAPDELHALLAYMATLR</sequence>
<evidence type="ECO:0000256" key="17">
    <source>
        <dbReference type="ARBA" id="ARBA00031399"/>
    </source>
</evidence>
<keyword evidence="5" id="KW-0813">Transport</keyword>
<evidence type="ECO:0000256" key="11">
    <source>
        <dbReference type="ARBA" id="ARBA00022982"/>
    </source>
</evidence>
<dbReference type="InterPro" id="IPR001505">
    <property type="entry name" value="Copper_CuA"/>
</dbReference>
<keyword evidence="9 19" id="KW-0479">Metal-binding</keyword>
<dbReference type="Pfam" id="PF00116">
    <property type="entry name" value="COX2"/>
    <property type="match status" value="1"/>
</dbReference>
<evidence type="ECO:0000259" key="21">
    <source>
        <dbReference type="PROSITE" id="PS50857"/>
    </source>
</evidence>
<dbReference type="GO" id="GO:0046872">
    <property type="term" value="F:metal ion binding"/>
    <property type="evidence" value="ECO:0007669"/>
    <property type="project" value="UniProtKB-KW"/>
</dbReference>
<dbReference type="CDD" id="cd04213">
    <property type="entry name" value="CuRO_CcO_Caa3_II"/>
    <property type="match status" value="1"/>
</dbReference>
<dbReference type="PANTHER" id="PTHR22888:SF9">
    <property type="entry name" value="CYTOCHROME C OXIDASE SUBUNIT 2"/>
    <property type="match status" value="1"/>
</dbReference>
<feature type="transmembrane region" description="Helical" evidence="20">
    <location>
        <begin position="105"/>
        <end position="126"/>
    </location>
</feature>
<evidence type="ECO:0000256" key="7">
    <source>
        <dbReference type="ARBA" id="ARBA00022660"/>
    </source>
</evidence>
<dbReference type="InterPro" id="IPR045187">
    <property type="entry name" value="CcO_II"/>
</dbReference>
<dbReference type="InterPro" id="IPR036257">
    <property type="entry name" value="Cyt_c_oxidase_su2_TM_sf"/>
</dbReference>
<keyword evidence="13 19" id="KW-0408">Iron</keyword>
<dbReference type="GO" id="GO:0004129">
    <property type="term" value="F:cytochrome-c oxidase activity"/>
    <property type="evidence" value="ECO:0007669"/>
    <property type="project" value="UniProtKB-EC"/>
</dbReference>
<evidence type="ECO:0000256" key="4">
    <source>
        <dbReference type="ARBA" id="ARBA00012949"/>
    </source>
</evidence>
<evidence type="ECO:0000256" key="12">
    <source>
        <dbReference type="ARBA" id="ARBA00022989"/>
    </source>
</evidence>
<dbReference type="EMBL" id="JAVIZN010000002">
    <property type="protein sequence ID" value="MDR6207498.1"/>
    <property type="molecule type" value="Genomic_DNA"/>
</dbReference>
<dbReference type="SUPFAM" id="SSF49503">
    <property type="entry name" value="Cupredoxins"/>
    <property type="match status" value="1"/>
</dbReference>
<dbReference type="PROSITE" id="PS50857">
    <property type="entry name" value="COX2_CUA"/>
    <property type="match status" value="1"/>
</dbReference>
<dbReference type="RefSeq" id="WP_310034584.1">
    <property type="nucleotide sequence ID" value="NZ_ATXV01000009.1"/>
</dbReference>
<feature type="domain" description="Cytochrome oxidase subunit II copper A binding" evidence="21">
    <location>
        <begin position="137"/>
        <end position="253"/>
    </location>
</feature>
<dbReference type="Pfam" id="PF00034">
    <property type="entry name" value="Cytochrom_C"/>
    <property type="match status" value="1"/>
</dbReference>
<dbReference type="Proteomes" id="UP001245184">
    <property type="component" value="Unassembled WGS sequence"/>
</dbReference>
<evidence type="ECO:0000256" key="20">
    <source>
        <dbReference type="SAM" id="Phobius"/>
    </source>
</evidence>
<comment type="function">
    <text evidence="16">Subunits I and II form the functional core of the enzyme complex. Electrons originating in cytochrome c are transferred via heme a and Cu(A) to the binuclear center formed by heme a3 and Cu(B).</text>
</comment>
<dbReference type="InterPro" id="IPR008972">
    <property type="entry name" value="Cupredoxin"/>
</dbReference>
<evidence type="ECO:0000256" key="2">
    <source>
        <dbReference type="ARBA" id="ARBA00004418"/>
    </source>
</evidence>
<keyword evidence="14" id="KW-0186">Copper</keyword>
<evidence type="ECO:0000256" key="9">
    <source>
        <dbReference type="ARBA" id="ARBA00022723"/>
    </source>
</evidence>
<keyword evidence="11" id="KW-0249">Electron transport</keyword>
<dbReference type="PANTHER" id="PTHR22888">
    <property type="entry name" value="CYTOCHROME C OXIDASE, SUBUNIT II"/>
    <property type="match status" value="1"/>
</dbReference>
<keyword evidence="7" id="KW-0679">Respiratory chain</keyword>
<comment type="catalytic activity">
    <reaction evidence="18">
        <text>4 Fe(II)-[cytochrome c] + O2 + 8 H(+)(in) = 4 Fe(III)-[cytochrome c] + 2 H2O + 4 H(+)(out)</text>
        <dbReference type="Rhea" id="RHEA:11436"/>
        <dbReference type="Rhea" id="RHEA-COMP:10350"/>
        <dbReference type="Rhea" id="RHEA-COMP:14399"/>
        <dbReference type="ChEBI" id="CHEBI:15377"/>
        <dbReference type="ChEBI" id="CHEBI:15378"/>
        <dbReference type="ChEBI" id="CHEBI:15379"/>
        <dbReference type="ChEBI" id="CHEBI:29033"/>
        <dbReference type="ChEBI" id="CHEBI:29034"/>
        <dbReference type="EC" id="7.1.1.9"/>
    </reaction>
</comment>
<feature type="transmembrane region" description="Helical" evidence="20">
    <location>
        <begin position="51"/>
        <end position="71"/>
    </location>
</feature>
<evidence type="ECO:0000313" key="23">
    <source>
        <dbReference type="EMBL" id="MDR6207498.1"/>
    </source>
</evidence>
<evidence type="ECO:0000259" key="22">
    <source>
        <dbReference type="PROSITE" id="PS51007"/>
    </source>
</evidence>
<dbReference type="GO" id="GO:0042597">
    <property type="term" value="C:periplasmic space"/>
    <property type="evidence" value="ECO:0007669"/>
    <property type="project" value="UniProtKB-SubCell"/>
</dbReference>
<evidence type="ECO:0000256" key="14">
    <source>
        <dbReference type="ARBA" id="ARBA00023008"/>
    </source>
</evidence>
<evidence type="ECO:0000256" key="1">
    <source>
        <dbReference type="ARBA" id="ARBA00004141"/>
    </source>
</evidence>
<dbReference type="GO" id="GO:0016020">
    <property type="term" value="C:membrane"/>
    <property type="evidence" value="ECO:0007669"/>
    <property type="project" value="UniProtKB-SubCell"/>
</dbReference>
<dbReference type="NCBIfam" id="TIGR02866">
    <property type="entry name" value="CoxB"/>
    <property type="match status" value="1"/>
</dbReference>
<feature type="domain" description="Cytochrome c" evidence="22">
    <location>
        <begin position="264"/>
        <end position="355"/>
    </location>
</feature>
<reference evidence="23 24" key="1">
    <citation type="submission" date="2023-08" db="EMBL/GenBank/DDBJ databases">
        <title>Genome sequencing of plant associated microbes to promote plant fitness in Sorghum bicolor and Oryza sativa.</title>
        <authorList>
            <person name="Coleman-Derr D."/>
        </authorList>
    </citation>
    <scope>NUCLEOTIDE SEQUENCE [LARGE SCALE GENOMIC DNA]</scope>
    <source>
        <strain evidence="23 24">SLBN-33</strain>
    </source>
</reference>
<dbReference type="PROSITE" id="PS51007">
    <property type="entry name" value="CYTC"/>
    <property type="match status" value="1"/>
</dbReference>
<dbReference type="InterPro" id="IPR009056">
    <property type="entry name" value="Cyt_c-like_dom"/>
</dbReference>
<keyword evidence="15 20" id="KW-0472">Membrane</keyword>
<keyword evidence="8 20" id="KW-0812">Transmembrane</keyword>
<comment type="subcellular location">
    <subcellularLocation>
        <location evidence="1">Membrane</location>
        <topology evidence="1">Multi-pass membrane protein</topology>
    </subcellularLocation>
    <subcellularLocation>
        <location evidence="2">Periplasm</location>
    </subcellularLocation>
</comment>
<proteinExistence type="inferred from homology"/>
<dbReference type="InterPro" id="IPR036909">
    <property type="entry name" value="Cyt_c-like_dom_sf"/>
</dbReference>
<dbReference type="SUPFAM" id="SSF46626">
    <property type="entry name" value="Cytochrome c"/>
    <property type="match status" value="1"/>
</dbReference>
<keyword evidence="10" id="KW-1278">Translocase</keyword>
<dbReference type="AlphaFoldDB" id="A0ABD5CR41"/>
<comment type="caution">
    <text evidence="23">The sequence shown here is derived from an EMBL/GenBank/DDBJ whole genome shotgun (WGS) entry which is preliminary data.</text>
</comment>
<dbReference type="Gene3D" id="2.60.40.420">
    <property type="entry name" value="Cupredoxins - blue copper proteins"/>
    <property type="match status" value="1"/>
</dbReference>
<evidence type="ECO:0000256" key="5">
    <source>
        <dbReference type="ARBA" id="ARBA00022448"/>
    </source>
</evidence>
<dbReference type="InterPro" id="IPR034236">
    <property type="entry name" value="CuRO_CcO_Caa3_II"/>
</dbReference>